<dbReference type="RefSeq" id="WP_011830139.1">
    <property type="nucleotide sequence ID" value="NC_008825.1"/>
</dbReference>
<dbReference type="PANTHER" id="PTHR30619:SF1">
    <property type="entry name" value="RECOMBINATION PROTEIN 2"/>
    <property type="match status" value="1"/>
</dbReference>
<evidence type="ECO:0000313" key="9">
    <source>
        <dbReference type="EMBL" id="ABM95507.1"/>
    </source>
</evidence>
<proteinExistence type="predicted"/>
<evidence type="ECO:0000313" key="10">
    <source>
        <dbReference type="Proteomes" id="UP000000366"/>
    </source>
</evidence>
<feature type="transmembrane region" description="Helical" evidence="7">
    <location>
        <begin position="378"/>
        <end position="397"/>
    </location>
</feature>
<dbReference type="SMART" id="SM00849">
    <property type="entry name" value="Lactamase_B"/>
    <property type="match status" value="1"/>
</dbReference>
<feature type="transmembrane region" description="Helical" evidence="7">
    <location>
        <begin position="32"/>
        <end position="53"/>
    </location>
</feature>
<evidence type="ECO:0000256" key="3">
    <source>
        <dbReference type="ARBA" id="ARBA00022692"/>
    </source>
</evidence>
<reference evidence="9 10" key="1">
    <citation type="journal article" date="2007" name="J. Bacteriol.">
        <title>Whole-genome analysis of the methyl tert-butyl ether-degrading beta-proteobacterium Methylibium petroleiphilum PM1.</title>
        <authorList>
            <person name="Kane S.R."/>
            <person name="Chakicherla A.Y."/>
            <person name="Chain P.S.G."/>
            <person name="Schmidt R."/>
            <person name="Shin M.W."/>
            <person name="Legler T.C."/>
            <person name="Scow K.M."/>
            <person name="Larimer F.W."/>
            <person name="Lucas S.M."/>
            <person name="Richardson P.M."/>
            <person name="Hristova K.R."/>
        </authorList>
    </citation>
    <scope>NUCLEOTIDE SEQUENCE [LARGE SCALE GENOMIC DNA]</scope>
    <source>
        <strain evidence="10">ATCC BAA-1232 / LMG 22953 / PM1</strain>
    </source>
</reference>
<dbReference type="GO" id="GO:0030420">
    <property type="term" value="P:establishment of competence for transformation"/>
    <property type="evidence" value="ECO:0007669"/>
    <property type="project" value="InterPro"/>
</dbReference>
<dbReference type="HOGENOM" id="CLU_010363_3_0_4"/>
<dbReference type="CDD" id="cd07731">
    <property type="entry name" value="ComA-like_MBL-fold"/>
    <property type="match status" value="1"/>
</dbReference>
<evidence type="ECO:0000256" key="5">
    <source>
        <dbReference type="ARBA" id="ARBA00023136"/>
    </source>
</evidence>
<comment type="subcellular location">
    <subcellularLocation>
        <location evidence="1">Cell membrane</location>
        <topology evidence="1">Multi-pass membrane protein</topology>
    </subcellularLocation>
</comment>
<dbReference type="InterPro" id="IPR052159">
    <property type="entry name" value="Competence_DNA_uptake"/>
</dbReference>
<dbReference type="NCBIfam" id="TIGR00361">
    <property type="entry name" value="ComEC_Rec2"/>
    <property type="match status" value="1"/>
</dbReference>
<feature type="transmembrane region" description="Helical" evidence="7">
    <location>
        <begin position="330"/>
        <end position="348"/>
    </location>
</feature>
<accession>A2SIW8</accession>
<dbReference type="InterPro" id="IPR004797">
    <property type="entry name" value="Competence_ComEC/Rec2"/>
</dbReference>
<dbReference type="eggNOG" id="COG2333">
    <property type="taxonomic scope" value="Bacteria"/>
</dbReference>
<keyword evidence="5 7" id="KW-0472">Membrane</keyword>
<dbReference type="Pfam" id="PF13567">
    <property type="entry name" value="DUF4131"/>
    <property type="match status" value="1"/>
</dbReference>
<dbReference type="Pfam" id="PF00753">
    <property type="entry name" value="Lactamase_B"/>
    <property type="match status" value="1"/>
</dbReference>
<dbReference type="KEGG" id="mpt:Mpe_A2554"/>
<dbReference type="InterPro" id="IPR001279">
    <property type="entry name" value="Metallo-B-lactamas"/>
</dbReference>
<feature type="transmembrane region" description="Helical" evidence="7">
    <location>
        <begin position="306"/>
        <end position="324"/>
    </location>
</feature>
<feature type="domain" description="Metallo-beta-lactamase" evidence="8">
    <location>
        <begin position="567"/>
        <end position="773"/>
    </location>
</feature>
<dbReference type="InterPro" id="IPR004477">
    <property type="entry name" value="ComEC_N"/>
</dbReference>
<evidence type="ECO:0000259" key="8">
    <source>
        <dbReference type="SMART" id="SM00849"/>
    </source>
</evidence>
<keyword evidence="2" id="KW-1003">Cell membrane</keyword>
<keyword evidence="3 7" id="KW-0812">Transmembrane</keyword>
<feature type="transmembrane region" description="Helical" evidence="7">
    <location>
        <begin position="451"/>
        <end position="473"/>
    </location>
</feature>
<dbReference type="Gene3D" id="3.60.15.10">
    <property type="entry name" value="Ribonuclease Z/Hydroxyacylglutathione hydrolase-like"/>
    <property type="match status" value="1"/>
</dbReference>
<dbReference type="SUPFAM" id="SSF56281">
    <property type="entry name" value="Metallo-hydrolase/oxidoreductase"/>
    <property type="match status" value="1"/>
</dbReference>
<evidence type="ECO:0000256" key="6">
    <source>
        <dbReference type="SAM" id="MobiDB-lite"/>
    </source>
</evidence>
<dbReference type="Pfam" id="PF03772">
    <property type="entry name" value="Competence"/>
    <property type="match status" value="1"/>
</dbReference>
<feature type="transmembrane region" description="Helical" evidence="7">
    <location>
        <begin position="65"/>
        <end position="86"/>
    </location>
</feature>
<evidence type="ECO:0000256" key="4">
    <source>
        <dbReference type="ARBA" id="ARBA00022989"/>
    </source>
</evidence>
<dbReference type="eggNOG" id="COG0658">
    <property type="taxonomic scope" value="Bacteria"/>
</dbReference>
<dbReference type="Proteomes" id="UP000000366">
    <property type="component" value="Chromosome"/>
</dbReference>
<sequence length="846" mass="90057">MPSSPSLPGLRLLAAGAGVVLGSSLQLQQAQLWLPVHYAALAVLGLAVSRLLFGLDRRGPLRRSVHALTLAVLTALTAVSFGATGLRAGWRLAEQLPAELEGRDLAVIGVIAGLPQRSAEAWRFHFEPRSARIGDRVIELPSRLSLGWYATPDGPELPALRAGQRWQLMLRLKRPHGLSNPHGFDYELYLFEQGVRATGSVRAVRDTPNRLLGDGEGHVVDRLRQSVRDAITARVADASSAGVLAALAVGDQAAIERDDWALYRQTGVAHLMSISGLHVTMFAWLAGLGVGALWRRSRRAMGMCPTPLAARWGGLTAACAYAVFAGWGVPAQRTVLMLASVVVLGAAGLRWSWPLVWTAAMVVVTAIDPWALLQPGYWLSFAAVGLLLASGEARGLVAATSGLATAPTRLRWQGVAEWLVRLLSGGLRTQAIATLGLAPLTLVFFQQLSLVGFAANLVAIPIITLGVTPLALLGVLLPPLWGPAAWTVAQLNAGLQWLATPDWAVWSVPAATPWAAACGLLGAALALLPLPWTSRALGLPLLLPLLAPAVPRPAEGAYDMTVIDVGQGTSVLLRTARHTLLYDTGPQYSRESDAGGRVLLPLLRSLGEERLDLLMLSHRDSDHVGGAGAVLRGLPVTRLASSLEASHGLLALAGTLGVDREPCVAGRRWTWDGVQFELLHPTAEALASAEQVKPRPNTLSCVLRIGGRWSGQAHTALLTGDLEREQEARLVAQHGGLLASEVLLVPHHGSKTSSSAAFLDAVAPRVAVVQAGYRNRFGHPAMEVLARYAERGISVVDSPRCGAWHYGPAGAACWRPRVRRYWHHPDADSTHNGVEVANPVGPESTD</sequence>
<dbReference type="NCBIfam" id="TIGR00360">
    <property type="entry name" value="ComEC_N-term"/>
    <property type="match status" value="1"/>
</dbReference>
<feature type="transmembrane region" description="Helical" evidence="7">
    <location>
        <begin position="271"/>
        <end position="294"/>
    </location>
</feature>
<evidence type="ECO:0000256" key="1">
    <source>
        <dbReference type="ARBA" id="ARBA00004651"/>
    </source>
</evidence>
<evidence type="ECO:0000256" key="2">
    <source>
        <dbReference type="ARBA" id="ARBA00022475"/>
    </source>
</evidence>
<dbReference type="STRING" id="420662.Mpe_A2554"/>
<dbReference type="AlphaFoldDB" id="A2SIW8"/>
<dbReference type="EMBL" id="CP000555">
    <property type="protein sequence ID" value="ABM95507.1"/>
    <property type="molecule type" value="Genomic_DNA"/>
</dbReference>
<organism evidence="9 10">
    <name type="scientific">Methylibium petroleiphilum (strain ATCC BAA-1232 / LMG 22953 / PM1)</name>
    <dbReference type="NCBI Taxonomy" id="420662"/>
    <lineage>
        <taxon>Bacteria</taxon>
        <taxon>Pseudomonadati</taxon>
        <taxon>Pseudomonadota</taxon>
        <taxon>Betaproteobacteria</taxon>
        <taxon>Burkholderiales</taxon>
        <taxon>Sphaerotilaceae</taxon>
        <taxon>Methylibium</taxon>
    </lineage>
</organism>
<dbReference type="InterPro" id="IPR035681">
    <property type="entry name" value="ComA-like_MBL"/>
</dbReference>
<dbReference type="InterPro" id="IPR036866">
    <property type="entry name" value="RibonucZ/Hydroxyglut_hydro"/>
</dbReference>
<protein>
    <submittedName>
        <fullName evidence="9">Putative transporter DNA uptake transmembrane protein</fullName>
    </submittedName>
</protein>
<evidence type="ECO:0000256" key="7">
    <source>
        <dbReference type="SAM" id="Phobius"/>
    </source>
</evidence>
<keyword evidence="10" id="KW-1185">Reference proteome</keyword>
<gene>
    <name evidence="9" type="ordered locus">Mpe_A2554</name>
</gene>
<keyword evidence="4 7" id="KW-1133">Transmembrane helix</keyword>
<feature type="region of interest" description="Disordered" evidence="6">
    <location>
        <begin position="826"/>
        <end position="846"/>
    </location>
</feature>
<dbReference type="GO" id="GO:0005886">
    <property type="term" value="C:plasma membrane"/>
    <property type="evidence" value="ECO:0007669"/>
    <property type="project" value="UniProtKB-SubCell"/>
</dbReference>
<dbReference type="PANTHER" id="PTHR30619">
    <property type="entry name" value="DNA INTERNALIZATION/COMPETENCE PROTEIN COMEC/REC2"/>
    <property type="match status" value="1"/>
</dbReference>
<dbReference type="InterPro" id="IPR025405">
    <property type="entry name" value="DUF4131"/>
</dbReference>
<name>A2SIW8_METPP</name>
<feature type="transmembrane region" description="Helical" evidence="7">
    <location>
        <begin position="418"/>
        <end position="445"/>
    </location>
</feature>